<keyword evidence="7" id="KW-1133">Transmembrane helix</keyword>
<dbReference type="PANTHER" id="PTHR43806">
    <property type="entry name" value="PEPTIDASE S8"/>
    <property type="match status" value="1"/>
</dbReference>
<proteinExistence type="inferred from homology"/>
<name>A0A2A6DY75_9BACL</name>
<dbReference type="PROSITE" id="PS00137">
    <property type="entry name" value="SUBTILASE_HIS"/>
    <property type="match status" value="1"/>
</dbReference>
<keyword evidence="4 5" id="KW-0720">Serine protease</keyword>
<feature type="active site" description="Charge relay system" evidence="5">
    <location>
        <position position="203"/>
    </location>
</feature>
<sequence>MSYPKECFVALAAEKRGAFVLGRLRKYGLNRIPAVSVVTAVATLFAASAGFFAPVRSLAAEPPSGWTAVGLSASGSCAETEATAGAFLVRYRPGADGLLPETVERLEAMSGGKVRAQSPNAASVGSVSFTAPVPAKRVADVLGDDPNVAFAEPACPVRIADGPAAAGDPYFPYQWQLAAVGLPDVWPLVSRKARARVTVAVLDTGVDLSHEDLAAALVPGYDFVANDPVPEDRHGHGTHVAGVVAAVADNAVGVAGAASGVRLMPVKVVDDSGRGNTAALVQGIYWAVDHGADVINLSVGSPYPSLFLEEAIRYAVRHGVVVVAAAGNGSDRYPEGNPGDLGRPPGVPDGKTAGAMVRPVEYPAAYVEAIAVGALDRAPDGTWRPADFSNGGDELDVSAPGVDVLGPDLSFGGISRYAFRSGTSAAAPIASGLAALLLAADSSLLQARDERRVEAVRRRLQETARDVGPPGFDPDTGFGLFDAREAFGRPSLRPEPPADRVEGEVPLRVSVRAYDGSLVENASGAGELEIVGANGETERSVARLPFVVRNGTADVVWDASGVDPGRYLLRARAVDGGWVSGWTDVTVVSGNGMTRRTSVEGGKRVLRVVYSENAAAGRPDEAGERLLDARTLPGEAPADAVEVEFPASWRPAAQVSLRIRTDETEWRFGPGVFPAETEGGKIIWRAERESVAPASVVPDGFVLCSDVWHVFVRVDDSPVVSFGAPAEARVANRYGCGRPERTAAFVRADAEALAPKEGWRWAGGDRASEGKWAFRTETPGRIAVMSYVGSFADIAGHWAREDVEALAARMTVGGTGGGRFEPDRAVTRAEFVAMLVRAFGLSASGETAAGDTRFIDVPSGAWYASAVNAAARAGWIEGYGDGRFGPGDPMTREQMAVVLARAFPAGKADAGGADAKEPIVLRFVDAGDVSDWAHDAVAAVAAAGRLNGYPDGQFRPRQPATRAEAAVVVKRLASERRP</sequence>
<dbReference type="InterPro" id="IPR023828">
    <property type="entry name" value="Peptidase_S8_Ser-AS"/>
</dbReference>
<dbReference type="PROSITE" id="PS51892">
    <property type="entry name" value="SUBTILASE"/>
    <property type="match status" value="1"/>
</dbReference>
<evidence type="ECO:0000256" key="7">
    <source>
        <dbReference type="SAM" id="Phobius"/>
    </source>
</evidence>
<feature type="active site" description="Charge relay system" evidence="5">
    <location>
        <position position="424"/>
    </location>
</feature>
<dbReference type="PROSITE" id="PS00136">
    <property type="entry name" value="SUBTILASE_ASP"/>
    <property type="match status" value="1"/>
</dbReference>
<dbReference type="PANTHER" id="PTHR43806:SF11">
    <property type="entry name" value="CEREVISIN-RELATED"/>
    <property type="match status" value="1"/>
</dbReference>
<evidence type="ECO:0000259" key="8">
    <source>
        <dbReference type="PROSITE" id="PS51272"/>
    </source>
</evidence>
<feature type="domain" description="SLH" evidence="8">
    <location>
        <begin position="786"/>
        <end position="849"/>
    </location>
</feature>
<dbReference type="Gene3D" id="3.40.50.200">
    <property type="entry name" value="Peptidase S8/S53 domain"/>
    <property type="match status" value="1"/>
</dbReference>
<dbReference type="AlphaFoldDB" id="A0A2A6DY75"/>
<evidence type="ECO:0000256" key="5">
    <source>
        <dbReference type="PROSITE-ProRule" id="PRU01240"/>
    </source>
</evidence>
<evidence type="ECO:0000313" key="9">
    <source>
        <dbReference type="EMBL" id="PDO10028.1"/>
    </source>
</evidence>
<dbReference type="InterPro" id="IPR000209">
    <property type="entry name" value="Peptidase_S8/S53_dom"/>
</dbReference>
<dbReference type="InterPro" id="IPR022398">
    <property type="entry name" value="Peptidase_S8_His-AS"/>
</dbReference>
<feature type="transmembrane region" description="Helical" evidence="7">
    <location>
        <begin position="32"/>
        <end position="53"/>
    </location>
</feature>
<dbReference type="Pfam" id="PF00082">
    <property type="entry name" value="Peptidase_S8"/>
    <property type="match status" value="1"/>
</dbReference>
<dbReference type="GO" id="GO:0006508">
    <property type="term" value="P:proteolysis"/>
    <property type="evidence" value="ECO:0007669"/>
    <property type="project" value="UniProtKB-KW"/>
</dbReference>
<dbReference type="PROSITE" id="PS00138">
    <property type="entry name" value="SUBTILASE_SER"/>
    <property type="match status" value="1"/>
</dbReference>
<comment type="caution">
    <text evidence="9">The sequence shown here is derived from an EMBL/GenBank/DDBJ whole genome shotgun (WGS) entry which is preliminary data.</text>
</comment>
<feature type="domain" description="SLH" evidence="8">
    <location>
        <begin position="920"/>
        <end position="978"/>
    </location>
</feature>
<evidence type="ECO:0000256" key="4">
    <source>
        <dbReference type="ARBA" id="ARBA00022825"/>
    </source>
</evidence>
<dbReference type="InterPro" id="IPR023827">
    <property type="entry name" value="Peptidase_S8_Asp-AS"/>
</dbReference>
<dbReference type="Proteomes" id="UP000243688">
    <property type="component" value="Unassembled WGS sequence"/>
</dbReference>
<feature type="active site" description="Charge relay system" evidence="5">
    <location>
        <position position="236"/>
    </location>
</feature>
<evidence type="ECO:0000313" key="10">
    <source>
        <dbReference type="Proteomes" id="UP000243688"/>
    </source>
</evidence>
<organism evidence="9 10">
    <name type="scientific">Candidatus Reconcilbacillus cellulovorans</name>
    <dbReference type="NCBI Taxonomy" id="1906605"/>
    <lineage>
        <taxon>Bacteria</taxon>
        <taxon>Bacillati</taxon>
        <taxon>Bacillota</taxon>
        <taxon>Bacilli</taxon>
        <taxon>Bacillales</taxon>
        <taxon>Paenibacillaceae</taxon>
        <taxon>Candidatus Reconcilbacillus</taxon>
    </lineage>
</organism>
<keyword evidence="7" id="KW-0472">Membrane</keyword>
<evidence type="ECO:0000256" key="1">
    <source>
        <dbReference type="ARBA" id="ARBA00011073"/>
    </source>
</evidence>
<accession>A0A2A6DY75</accession>
<dbReference type="InterPro" id="IPR036852">
    <property type="entry name" value="Peptidase_S8/S53_dom_sf"/>
</dbReference>
<gene>
    <name evidence="9" type="ORF">BLM47_09450</name>
</gene>
<feature type="domain" description="SLH" evidence="8">
    <location>
        <begin position="850"/>
        <end position="913"/>
    </location>
</feature>
<dbReference type="PRINTS" id="PR00723">
    <property type="entry name" value="SUBTILISIN"/>
</dbReference>
<dbReference type="InterPro" id="IPR050131">
    <property type="entry name" value="Peptidase_S8_subtilisin-like"/>
</dbReference>
<dbReference type="InterPro" id="IPR015500">
    <property type="entry name" value="Peptidase_S8_subtilisin-rel"/>
</dbReference>
<comment type="similarity">
    <text evidence="1 5 6">Belongs to the peptidase S8 family.</text>
</comment>
<dbReference type="GO" id="GO:0004252">
    <property type="term" value="F:serine-type endopeptidase activity"/>
    <property type="evidence" value="ECO:0007669"/>
    <property type="project" value="UniProtKB-UniRule"/>
</dbReference>
<evidence type="ECO:0000256" key="6">
    <source>
        <dbReference type="RuleBase" id="RU003355"/>
    </source>
</evidence>
<dbReference type="InterPro" id="IPR001119">
    <property type="entry name" value="SLH_dom"/>
</dbReference>
<evidence type="ECO:0000256" key="3">
    <source>
        <dbReference type="ARBA" id="ARBA00022801"/>
    </source>
</evidence>
<dbReference type="SUPFAM" id="SSF52743">
    <property type="entry name" value="Subtilisin-like"/>
    <property type="match status" value="1"/>
</dbReference>
<keyword evidence="7" id="KW-0812">Transmembrane</keyword>
<keyword evidence="3 5" id="KW-0378">Hydrolase</keyword>
<protein>
    <recommendedName>
        <fullName evidence="8">SLH domain-containing protein</fullName>
    </recommendedName>
</protein>
<keyword evidence="2 5" id="KW-0645">Protease</keyword>
<evidence type="ECO:0000256" key="2">
    <source>
        <dbReference type="ARBA" id="ARBA00022670"/>
    </source>
</evidence>
<dbReference type="EMBL" id="MOXJ01000021">
    <property type="protein sequence ID" value="PDO10028.1"/>
    <property type="molecule type" value="Genomic_DNA"/>
</dbReference>
<dbReference type="Pfam" id="PF00395">
    <property type="entry name" value="SLH"/>
    <property type="match status" value="3"/>
</dbReference>
<reference evidence="9 10" key="1">
    <citation type="submission" date="2016-12" db="EMBL/GenBank/DDBJ databases">
        <title>Candidatus Reconcilibacillus cellulovorans genome.</title>
        <authorList>
            <person name="Kolinko S."/>
            <person name="Wu Y.-W."/>
            <person name="Tachea F."/>
            <person name="Denzel E."/>
            <person name="Hiras J."/>
            <person name="Baecker N."/>
            <person name="Chan L.J."/>
            <person name="Eichorst S.A."/>
            <person name="Frey D."/>
            <person name="Adams P.D."/>
            <person name="Pray T."/>
            <person name="Tanjore D."/>
            <person name="Petzold C.J."/>
            <person name="Gladden J.M."/>
            <person name="Simmons B.A."/>
            <person name="Singer S.W."/>
        </authorList>
    </citation>
    <scope>NUCLEOTIDE SEQUENCE [LARGE SCALE GENOMIC DNA]</scope>
    <source>
        <strain evidence="9">JTherm</strain>
    </source>
</reference>
<dbReference type="PROSITE" id="PS51272">
    <property type="entry name" value="SLH"/>
    <property type="match status" value="3"/>
</dbReference>